<accession>A0A0F9T3J7</accession>
<protein>
    <recommendedName>
        <fullName evidence="2">Outer membrane protein beta-barrel domain-containing protein</fullName>
    </recommendedName>
</protein>
<proteinExistence type="predicted"/>
<comment type="caution">
    <text evidence="1">The sequence shown here is derived from an EMBL/GenBank/DDBJ whole genome shotgun (WGS) entry which is preliminary data.</text>
</comment>
<sequence>MHFALATFLFLLSYLPAFAGAWLRESGTGFTSSTAIASLNRDLGQTTYLEYAVRDDVTLGAEIGFHTAASGRQSGTASFFVRRPLVKQRWPNVWAYELGMGVGWTGDLVLPNIKAGISWGRGYRLNEINGWMAIDTSVLWDVYEGEYLAKLDGTLGVNFTPRLTGMLQVFYSGWADADATYFAPSVVFRPLTARPHIRLQVGAETLIGEPTSVTLKFSLWRNF</sequence>
<name>A0A0F9T3J7_9ZZZZ</name>
<dbReference type="AlphaFoldDB" id="A0A0F9T3J7"/>
<evidence type="ECO:0008006" key="2">
    <source>
        <dbReference type="Google" id="ProtNLM"/>
    </source>
</evidence>
<reference evidence="1" key="1">
    <citation type="journal article" date="2015" name="Nature">
        <title>Complex archaea that bridge the gap between prokaryotes and eukaryotes.</title>
        <authorList>
            <person name="Spang A."/>
            <person name="Saw J.H."/>
            <person name="Jorgensen S.L."/>
            <person name="Zaremba-Niedzwiedzka K."/>
            <person name="Martijn J."/>
            <person name="Lind A.E."/>
            <person name="van Eijk R."/>
            <person name="Schleper C."/>
            <person name="Guy L."/>
            <person name="Ettema T.J."/>
        </authorList>
    </citation>
    <scope>NUCLEOTIDE SEQUENCE</scope>
</reference>
<dbReference type="EMBL" id="LAZR01001499">
    <property type="protein sequence ID" value="KKN43636.1"/>
    <property type="molecule type" value="Genomic_DNA"/>
</dbReference>
<evidence type="ECO:0000313" key="1">
    <source>
        <dbReference type="EMBL" id="KKN43636.1"/>
    </source>
</evidence>
<gene>
    <name evidence="1" type="ORF">LCGC14_0701080</name>
</gene>
<organism evidence="1">
    <name type="scientific">marine sediment metagenome</name>
    <dbReference type="NCBI Taxonomy" id="412755"/>
    <lineage>
        <taxon>unclassified sequences</taxon>
        <taxon>metagenomes</taxon>
        <taxon>ecological metagenomes</taxon>
    </lineage>
</organism>